<dbReference type="InterPro" id="IPR000571">
    <property type="entry name" value="Znf_CCCH"/>
</dbReference>
<keyword evidence="1" id="KW-0863">Zinc-finger</keyword>
<reference evidence="4 5" key="1">
    <citation type="journal article" date="2024" name="Nat. Commun.">
        <title>Phylogenomics reveals the evolutionary origins of lichenization in chlorophyte algae.</title>
        <authorList>
            <person name="Puginier C."/>
            <person name="Libourel C."/>
            <person name="Otte J."/>
            <person name="Skaloud P."/>
            <person name="Haon M."/>
            <person name="Grisel S."/>
            <person name="Petersen M."/>
            <person name="Berrin J.G."/>
            <person name="Delaux P.M."/>
            <person name="Dal Grande F."/>
            <person name="Keller J."/>
        </authorList>
    </citation>
    <scope>NUCLEOTIDE SEQUENCE [LARGE SCALE GENOMIC DNA]</scope>
    <source>
        <strain evidence="4 5">SAG 2523</strain>
    </source>
</reference>
<feature type="region of interest" description="Disordered" evidence="2">
    <location>
        <begin position="1"/>
        <end position="21"/>
    </location>
</feature>
<sequence length="498" mass="53181">MARSPSHQQQPHHGQSVGLQDLPGVHMQSLQQPEDVLLPDIQQTAAGHAADRLRPILQQSEDVLPPEDFWELQDRLAVIEARLDQLRGLEMEQQLGNLQWQLHELRDLPEAVALIMNAIGDILLPTVNSCKALQLSQADTTPGRCSGGQAKRHRQEHLTIPTASADMRETFRGGSGCRSVPAACQDTPDGPCIPGLQSSPQPAAQPSKHPATVAPVHTSKYQSSLCSSPDALTSAEEQRRDPSRGSPALLVSPPAAGANIGASHTAASPSDYLLDGQLLRHSAPSHAGSTIGRPITGAGIAPLDLAAMNRPLSSHTAGARHAQAQGFRGLKNALWKTAVCLDWKAGKCNKPAHACNFAHGEADKQRTHQGGTVSLAPRITDPTLAGIFRWSSHSSEESIKAHAMSSASCVGKVRSVSVKLDRGGGLYAIVTFNSPSDAGAFIAQRLLEPLDGHVPSIQPWTGATRKDQRPRGALKAKPANFLSQDDMGRVGNKRRLWT</sequence>
<keyword evidence="5" id="KW-1185">Reference proteome</keyword>
<feature type="domain" description="C3H1-type" evidence="3">
    <location>
        <begin position="334"/>
        <end position="362"/>
    </location>
</feature>
<accession>A0AAW1T3D1</accession>
<evidence type="ECO:0000256" key="1">
    <source>
        <dbReference type="PROSITE-ProRule" id="PRU00723"/>
    </source>
</evidence>
<feature type="zinc finger region" description="C3H1-type" evidence="1">
    <location>
        <begin position="334"/>
        <end position="362"/>
    </location>
</feature>
<evidence type="ECO:0000313" key="4">
    <source>
        <dbReference type="EMBL" id="KAK9863162.1"/>
    </source>
</evidence>
<keyword evidence="1" id="KW-0479">Metal-binding</keyword>
<protein>
    <recommendedName>
        <fullName evidence="3">C3H1-type domain-containing protein</fullName>
    </recommendedName>
</protein>
<dbReference type="Proteomes" id="UP001485043">
    <property type="component" value="Unassembled WGS sequence"/>
</dbReference>
<keyword evidence="1" id="KW-0862">Zinc</keyword>
<dbReference type="Gene3D" id="3.30.1370.210">
    <property type="match status" value="1"/>
</dbReference>
<dbReference type="CDD" id="cd00590">
    <property type="entry name" value="RRM_SF"/>
    <property type="match status" value="1"/>
</dbReference>
<proteinExistence type="predicted"/>
<gene>
    <name evidence="4" type="ORF">WJX84_010335</name>
</gene>
<comment type="caution">
    <text evidence="4">The sequence shown here is derived from an EMBL/GenBank/DDBJ whole genome shotgun (WGS) entry which is preliminary data.</text>
</comment>
<feature type="region of interest" description="Disordered" evidence="2">
    <location>
        <begin position="479"/>
        <end position="498"/>
    </location>
</feature>
<evidence type="ECO:0000256" key="2">
    <source>
        <dbReference type="SAM" id="MobiDB-lite"/>
    </source>
</evidence>
<dbReference type="PROSITE" id="PS50103">
    <property type="entry name" value="ZF_C3H1"/>
    <property type="match status" value="1"/>
</dbReference>
<dbReference type="AlphaFoldDB" id="A0AAW1T3D1"/>
<dbReference type="GO" id="GO:0008270">
    <property type="term" value="F:zinc ion binding"/>
    <property type="evidence" value="ECO:0007669"/>
    <property type="project" value="UniProtKB-KW"/>
</dbReference>
<feature type="compositionally biased region" description="Polar residues" evidence="2">
    <location>
        <begin position="219"/>
        <end position="231"/>
    </location>
</feature>
<organism evidence="4 5">
    <name type="scientific">Apatococcus fuscideae</name>
    <dbReference type="NCBI Taxonomy" id="2026836"/>
    <lineage>
        <taxon>Eukaryota</taxon>
        <taxon>Viridiplantae</taxon>
        <taxon>Chlorophyta</taxon>
        <taxon>core chlorophytes</taxon>
        <taxon>Trebouxiophyceae</taxon>
        <taxon>Chlorellales</taxon>
        <taxon>Chlorellaceae</taxon>
        <taxon>Apatococcus</taxon>
    </lineage>
</organism>
<dbReference type="EMBL" id="JALJOV010000508">
    <property type="protein sequence ID" value="KAK9863162.1"/>
    <property type="molecule type" value="Genomic_DNA"/>
</dbReference>
<name>A0AAW1T3D1_9CHLO</name>
<evidence type="ECO:0000313" key="5">
    <source>
        <dbReference type="Proteomes" id="UP001485043"/>
    </source>
</evidence>
<feature type="compositionally biased region" description="Low complexity" evidence="2">
    <location>
        <begin position="1"/>
        <end position="16"/>
    </location>
</feature>
<feature type="region of interest" description="Disordered" evidence="2">
    <location>
        <begin position="188"/>
        <end position="264"/>
    </location>
</feature>
<evidence type="ECO:0000259" key="3">
    <source>
        <dbReference type="PROSITE" id="PS50103"/>
    </source>
</evidence>